<feature type="domain" description="HTH lysR-type" evidence="2">
    <location>
        <begin position="8"/>
        <end position="51"/>
    </location>
</feature>
<dbReference type="InterPro" id="IPR036390">
    <property type="entry name" value="WH_DNA-bd_sf"/>
</dbReference>
<dbReference type="PANTHER" id="PTHR30537">
    <property type="entry name" value="HTH-TYPE TRANSCRIPTIONAL REGULATOR"/>
    <property type="match status" value="1"/>
</dbReference>
<protein>
    <submittedName>
        <fullName evidence="3">LysR family transcriptional regulator</fullName>
    </submittedName>
</protein>
<dbReference type="GO" id="GO:0006351">
    <property type="term" value="P:DNA-templated transcription"/>
    <property type="evidence" value="ECO:0007669"/>
    <property type="project" value="TreeGrafter"/>
</dbReference>
<dbReference type="InterPro" id="IPR058163">
    <property type="entry name" value="LysR-type_TF_proteobact-type"/>
</dbReference>
<dbReference type="PRINTS" id="PR00039">
    <property type="entry name" value="HTHLYSR"/>
</dbReference>
<dbReference type="AlphaFoldDB" id="S6SVD3"/>
<dbReference type="Gene3D" id="1.10.10.10">
    <property type="entry name" value="Winged helix-like DNA-binding domain superfamily/Winged helix DNA-binding domain"/>
    <property type="match status" value="1"/>
</dbReference>
<dbReference type="PANTHER" id="PTHR30537:SF26">
    <property type="entry name" value="GLYCINE CLEAVAGE SYSTEM TRANSCRIPTIONAL ACTIVATOR"/>
    <property type="match status" value="1"/>
</dbReference>
<evidence type="ECO:0000313" key="3">
    <source>
        <dbReference type="EMBL" id="EPN35313.1"/>
    </source>
</evidence>
<organism evidence="3 4">
    <name type="scientific">Pseudomonas syringae pv. actinidiae ICMP 18807</name>
    <dbReference type="NCBI Taxonomy" id="1194404"/>
    <lineage>
        <taxon>Bacteria</taxon>
        <taxon>Pseudomonadati</taxon>
        <taxon>Pseudomonadota</taxon>
        <taxon>Gammaproteobacteria</taxon>
        <taxon>Pseudomonadales</taxon>
        <taxon>Pseudomonadaceae</taxon>
        <taxon>Pseudomonas</taxon>
        <taxon>Pseudomonas syringae</taxon>
    </lineage>
</organism>
<evidence type="ECO:0000256" key="1">
    <source>
        <dbReference type="ARBA" id="ARBA00009437"/>
    </source>
</evidence>
<name>S6SVD3_PSESF</name>
<sequence>MNTRRLTPSMSLLLAFEAAARHGSFTKAAEELALTQSAVSRQVQALEAQLQ</sequence>
<dbReference type="Pfam" id="PF00126">
    <property type="entry name" value="HTH_1"/>
    <property type="match status" value="1"/>
</dbReference>
<reference evidence="3 4" key="1">
    <citation type="journal article" date="2013" name="PLoS Pathog.">
        <title>Genomic analysis of the Kiwifruit pathogen Pseudomonas syringae pv. actinidiae provides insight into the origins of an emergent plant disease.</title>
        <authorList>
            <person name="McCann H.C."/>
            <person name="Rikkerink E.H."/>
            <person name="Bertels F."/>
            <person name="Fiers M."/>
            <person name="Lu A."/>
            <person name="Rees-George J."/>
            <person name="Andersen M.T."/>
            <person name="Gleave A.P."/>
            <person name="Haubold B."/>
            <person name="Wohlers M.W."/>
            <person name="Guttman D.S."/>
            <person name="Wang P.W."/>
            <person name="Straub C."/>
            <person name="Vanneste J.L."/>
            <person name="Rainey P.B."/>
            <person name="Templeton M.D."/>
        </authorList>
    </citation>
    <scope>NUCLEOTIDE SEQUENCE [LARGE SCALE GENOMIC DNA]</scope>
    <source>
        <strain evidence="3 4">ICMP 18807</strain>
    </source>
</reference>
<evidence type="ECO:0000259" key="2">
    <source>
        <dbReference type="PROSITE" id="PS50931"/>
    </source>
</evidence>
<dbReference type="PROSITE" id="PS50931">
    <property type="entry name" value="HTH_LYSR"/>
    <property type="match status" value="1"/>
</dbReference>
<comment type="similarity">
    <text evidence="1">Belongs to the LysR transcriptional regulatory family.</text>
</comment>
<evidence type="ECO:0000313" key="4">
    <source>
        <dbReference type="Proteomes" id="UP000015729"/>
    </source>
</evidence>
<dbReference type="SUPFAM" id="SSF46785">
    <property type="entry name" value="Winged helix' DNA-binding domain"/>
    <property type="match status" value="1"/>
</dbReference>
<dbReference type="GO" id="GO:0003700">
    <property type="term" value="F:DNA-binding transcription factor activity"/>
    <property type="evidence" value="ECO:0007669"/>
    <property type="project" value="InterPro"/>
</dbReference>
<dbReference type="EMBL" id="AOKG01002323">
    <property type="protein sequence ID" value="EPN35313.1"/>
    <property type="molecule type" value="Genomic_DNA"/>
</dbReference>
<dbReference type="InterPro" id="IPR000847">
    <property type="entry name" value="LysR_HTH_N"/>
</dbReference>
<dbReference type="InterPro" id="IPR036388">
    <property type="entry name" value="WH-like_DNA-bd_sf"/>
</dbReference>
<accession>S6SVD3</accession>
<comment type="caution">
    <text evidence="3">The sequence shown here is derived from an EMBL/GenBank/DDBJ whole genome shotgun (WGS) entry which is preliminary data.</text>
</comment>
<gene>
    <name evidence="3" type="ORF">A244_33626</name>
</gene>
<proteinExistence type="inferred from homology"/>
<dbReference type="Proteomes" id="UP000015729">
    <property type="component" value="Unassembled WGS sequence"/>
</dbReference>
<feature type="non-terminal residue" evidence="3">
    <location>
        <position position="51"/>
    </location>
</feature>
<dbReference type="GO" id="GO:0043565">
    <property type="term" value="F:sequence-specific DNA binding"/>
    <property type="evidence" value="ECO:0007669"/>
    <property type="project" value="TreeGrafter"/>
</dbReference>